<evidence type="ECO:0000256" key="3">
    <source>
        <dbReference type="SAM" id="MobiDB-lite"/>
    </source>
</evidence>
<dbReference type="Pfam" id="PF13083">
    <property type="entry name" value="KH_KhpA-B"/>
    <property type="match status" value="1"/>
</dbReference>
<dbReference type="STRING" id="203124.Tery_2537"/>
<dbReference type="InterPro" id="IPR020627">
    <property type="entry name" value="KhpA"/>
</dbReference>
<sequence length="142" mass="16330">MNPDYAEIVRSLIEPFLESPESLRVDCEVNPRQAKAWIRLAFDEPEKGRVYGRGGRNIQAIRTVLAAVAQAAGQSVHLEIYEDQSEIQQSYSSEYPSHREEGVYNRRTISSSRLYDNRHRLSRHRGTTPSPIRYKRDGHGMT</sequence>
<name>Q111T5_TRIEI</name>
<keyword evidence="2" id="KW-0694">RNA-binding</keyword>
<dbReference type="EMBL" id="CP000393">
    <property type="protein sequence ID" value="ABG51739.1"/>
    <property type="molecule type" value="Genomic_DNA"/>
</dbReference>
<feature type="region of interest" description="Disordered" evidence="3">
    <location>
        <begin position="114"/>
        <end position="142"/>
    </location>
</feature>
<dbReference type="KEGG" id="ter:Tery_2537"/>
<evidence type="ECO:0000256" key="2">
    <source>
        <dbReference type="ARBA" id="ARBA00022884"/>
    </source>
</evidence>
<dbReference type="HOGENOM" id="CLU_132074_2_1_3"/>
<reference evidence="4" key="1">
    <citation type="submission" date="2006-06" db="EMBL/GenBank/DDBJ databases">
        <title>Complete sequence of Trichodesmium erythraeum IMS101.</title>
        <authorList>
            <consortium name="US DOE Joint Genome Institute"/>
            <person name="Copeland A."/>
            <person name="Lucas S."/>
            <person name="Lapidus A."/>
            <person name="Barry K."/>
            <person name="Detter J.C."/>
            <person name="Glavina del Rio T."/>
            <person name="Hammon N."/>
            <person name="Israni S."/>
            <person name="Dalin E."/>
            <person name="Tice H."/>
            <person name="Pitluck S."/>
            <person name="Kiss H."/>
            <person name="Munk A.C."/>
            <person name="Brettin T."/>
            <person name="Bruce D."/>
            <person name="Han C."/>
            <person name="Tapia R."/>
            <person name="Gilna P."/>
            <person name="Schmutz J."/>
            <person name="Larimer F."/>
            <person name="Land M."/>
            <person name="Hauser L."/>
            <person name="Kyrpides N."/>
            <person name="Kim E."/>
            <person name="Richardson P."/>
        </authorList>
    </citation>
    <scope>NUCLEOTIDE SEQUENCE [LARGE SCALE GENOMIC DNA]</scope>
    <source>
        <strain evidence="4">IMS101</strain>
    </source>
</reference>
<dbReference type="PANTHER" id="PTHR34654">
    <property type="entry name" value="UPF0109 PROTEIN SCO5592"/>
    <property type="match status" value="1"/>
</dbReference>
<keyword evidence="1" id="KW-0963">Cytoplasm</keyword>
<dbReference type="PANTHER" id="PTHR34654:SF1">
    <property type="entry name" value="RNA-BINDING PROTEIN KHPA"/>
    <property type="match status" value="1"/>
</dbReference>
<evidence type="ECO:0000256" key="1">
    <source>
        <dbReference type="ARBA" id="ARBA00022490"/>
    </source>
</evidence>
<proteinExistence type="predicted"/>
<evidence type="ECO:0000313" key="4">
    <source>
        <dbReference type="EMBL" id="ABG51739.1"/>
    </source>
</evidence>
<dbReference type="GO" id="GO:0003723">
    <property type="term" value="F:RNA binding"/>
    <property type="evidence" value="ECO:0007669"/>
    <property type="project" value="UniProtKB-KW"/>
</dbReference>
<dbReference type="eggNOG" id="COG1837">
    <property type="taxonomic scope" value="Bacteria"/>
</dbReference>
<dbReference type="AlphaFoldDB" id="Q111T5"/>
<accession>Q111T5</accession>
<dbReference type="CDD" id="cd22533">
    <property type="entry name" value="KH-II_YlqC-like"/>
    <property type="match status" value="1"/>
</dbReference>
<organism evidence="4">
    <name type="scientific">Trichodesmium erythraeum (strain IMS101)</name>
    <dbReference type="NCBI Taxonomy" id="203124"/>
    <lineage>
        <taxon>Bacteria</taxon>
        <taxon>Bacillati</taxon>
        <taxon>Cyanobacteriota</taxon>
        <taxon>Cyanophyceae</taxon>
        <taxon>Oscillatoriophycideae</taxon>
        <taxon>Oscillatoriales</taxon>
        <taxon>Microcoleaceae</taxon>
        <taxon>Trichodesmium</taxon>
    </lineage>
</organism>
<gene>
    <name evidence="4" type="ordered locus">Tery_2537</name>
</gene>
<protein>
    <submittedName>
        <fullName evidence="4">RNA-binding protein (Contains KH domain)-like</fullName>
    </submittedName>
</protein>